<comment type="caution">
    <text evidence="1">The sequence shown here is derived from an EMBL/GenBank/DDBJ whole genome shotgun (WGS) entry which is preliminary data.</text>
</comment>
<reference evidence="1 2" key="1">
    <citation type="submission" date="2018-08" db="EMBL/GenBank/DDBJ databases">
        <title>Chitinophaga sp. K20C18050901, a novel bacterium isolated from forest soil.</title>
        <authorList>
            <person name="Wang C."/>
        </authorList>
    </citation>
    <scope>NUCLEOTIDE SEQUENCE [LARGE SCALE GENOMIC DNA]</scope>
    <source>
        <strain evidence="1 2">K20C18050901</strain>
    </source>
</reference>
<proteinExistence type="predicted"/>
<evidence type="ECO:0000313" key="1">
    <source>
        <dbReference type="EMBL" id="RFM33174.1"/>
    </source>
</evidence>
<dbReference type="AlphaFoldDB" id="A0A3E1NZ88"/>
<dbReference type="OrthoDB" id="677058at2"/>
<organism evidence="1 2">
    <name type="scientific">Chitinophaga silvisoli</name>
    <dbReference type="NCBI Taxonomy" id="2291814"/>
    <lineage>
        <taxon>Bacteria</taxon>
        <taxon>Pseudomonadati</taxon>
        <taxon>Bacteroidota</taxon>
        <taxon>Chitinophagia</taxon>
        <taxon>Chitinophagales</taxon>
        <taxon>Chitinophagaceae</taxon>
        <taxon>Chitinophaga</taxon>
    </lineage>
</organism>
<dbReference type="Proteomes" id="UP000261174">
    <property type="component" value="Unassembled WGS sequence"/>
</dbReference>
<sequence>MNNHFNLEIQLSAFWEIRMADKNIKSHHAMLYINLLLKWRKQKDNPVLHITSTEMCYESNLGNRSNYFRYMRELLEWGYLRSYRKGTNGATVEMKFLYDPVGLHIVSLPRTKSS</sequence>
<protein>
    <recommendedName>
        <fullName evidence="3">Transcriptional regulator</fullName>
    </recommendedName>
</protein>
<name>A0A3E1NZ88_9BACT</name>
<evidence type="ECO:0008006" key="3">
    <source>
        <dbReference type="Google" id="ProtNLM"/>
    </source>
</evidence>
<accession>A0A3E1NZ88</accession>
<gene>
    <name evidence="1" type="ORF">DXN04_19275</name>
</gene>
<keyword evidence="2" id="KW-1185">Reference proteome</keyword>
<evidence type="ECO:0000313" key="2">
    <source>
        <dbReference type="Proteomes" id="UP000261174"/>
    </source>
</evidence>
<dbReference type="EMBL" id="QTJV01000007">
    <property type="protein sequence ID" value="RFM33174.1"/>
    <property type="molecule type" value="Genomic_DNA"/>
</dbReference>
<dbReference type="RefSeq" id="WP_116855025.1">
    <property type="nucleotide sequence ID" value="NZ_QTJV01000007.1"/>
</dbReference>